<evidence type="ECO:0000313" key="3">
    <source>
        <dbReference type="EMBL" id="GAH97561.1"/>
    </source>
</evidence>
<dbReference type="InterPro" id="IPR034660">
    <property type="entry name" value="DinB/YfiT-like"/>
</dbReference>
<reference evidence="3" key="1">
    <citation type="journal article" date="2014" name="Front. Microbiol.">
        <title>High frequency of phylogenetically diverse reductive dehalogenase-homologous genes in deep subseafloor sedimentary metagenomes.</title>
        <authorList>
            <person name="Kawai M."/>
            <person name="Futagami T."/>
            <person name="Toyoda A."/>
            <person name="Takaki Y."/>
            <person name="Nishi S."/>
            <person name="Hori S."/>
            <person name="Arai W."/>
            <person name="Tsubouchi T."/>
            <person name="Morono Y."/>
            <person name="Uchiyama I."/>
            <person name="Ito T."/>
            <person name="Fujiyama A."/>
            <person name="Inagaki F."/>
            <person name="Takami H."/>
        </authorList>
    </citation>
    <scope>NUCLEOTIDE SEQUENCE</scope>
    <source>
        <strain evidence="3">Expedition CK06-06</strain>
    </source>
</reference>
<feature type="compositionally biased region" description="Polar residues" evidence="1">
    <location>
        <begin position="1"/>
        <end position="12"/>
    </location>
</feature>
<protein>
    <recommendedName>
        <fullName evidence="2">DinB-like domain-containing protein</fullName>
    </recommendedName>
</protein>
<name>X1JS63_9ZZZZ</name>
<dbReference type="Pfam" id="PF12867">
    <property type="entry name" value="DinB_2"/>
    <property type="match status" value="1"/>
</dbReference>
<gene>
    <name evidence="3" type="ORF">S06H3_01489</name>
</gene>
<feature type="domain" description="DinB-like" evidence="2">
    <location>
        <begin position="58"/>
        <end position="187"/>
    </location>
</feature>
<dbReference type="AlphaFoldDB" id="X1JS63"/>
<evidence type="ECO:0000259" key="2">
    <source>
        <dbReference type="Pfam" id="PF12867"/>
    </source>
</evidence>
<dbReference type="Gene3D" id="1.20.120.450">
    <property type="entry name" value="dinb family like domain"/>
    <property type="match status" value="1"/>
</dbReference>
<comment type="caution">
    <text evidence="3">The sequence shown here is derived from an EMBL/GenBank/DDBJ whole genome shotgun (WGS) entry which is preliminary data.</text>
</comment>
<dbReference type="EMBL" id="BARV01000376">
    <property type="protein sequence ID" value="GAH97561.1"/>
    <property type="molecule type" value="Genomic_DNA"/>
</dbReference>
<evidence type="ECO:0000256" key="1">
    <source>
        <dbReference type="SAM" id="MobiDB-lite"/>
    </source>
</evidence>
<proteinExistence type="predicted"/>
<organism evidence="3">
    <name type="scientific">marine sediment metagenome</name>
    <dbReference type="NCBI Taxonomy" id="412755"/>
    <lineage>
        <taxon>unclassified sequences</taxon>
        <taxon>metagenomes</taxon>
        <taxon>ecological metagenomes</taxon>
    </lineage>
</organism>
<sequence>MVYEKATTSHTPVTLGERSGAKVSKNPTQKHGVMQELMEGEIMDTQKPDMVHILKRQLDPSLEMLKEVIELCPNELWYAENDTPPIWEQVYHTLFCFNAWLRDWSKPIEYPKFHVEEALEMKRPPTGNISKEQIEEYMNKVVEDYKSFLSTVSPESLLQEQVAFNKKWTIADRVLVQIRHIQHHVGYLNSVLRMKKRISAEWIGFNE</sequence>
<dbReference type="SUPFAM" id="SSF109854">
    <property type="entry name" value="DinB/YfiT-like putative metalloenzymes"/>
    <property type="match status" value="1"/>
</dbReference>
<dbReference type="InterPro" id="IPR024775">
    <property type="entry name" value="DinB-like"/>
</dbReference>
<feature type="region of interest" description="Disordered" evidence="1">
    <location>
        <begin position="1"/>
        <end position="27"/>
    </location>
</feature>
<accession>X1JS63</accession>